<dbReference type="InterPro" id="IPR032675">
    <property type="entry name" value="LRR_dom_sf"/>
</dbReference>
<dbReference type="SUPFAM" id="SSF52047">
    <property type="entry name" value="RNI-like"/>
    <property type="match status" value="1"/>
</dbReference>
<comment type="caution">
    <text evidence="1">The sequence shown here is derived from an EMBL/GenBank/DDBJ whole genome shotgun (WGS) entry which is preliminary data.</text>
</comment>
<accession>A0A8H3QVW5</accession>
<dbReference type="Proteomes" id="UP000615446">
    <property type="component" value="Unassembled WGS sequence"/>
</dbReference>
<name>A0A8H3QVW5_9GLOM</name>
<evidence type="ECO:0000313" key="1">
    <source>
        <dbReference type="EMBL" id="GES94143.1"/>
    </source>
</evidence>
<evidence type="ECO:0000313" key="2">
    <source>
        <dbReference type="Proteomes" id="UP000615446"/>
    </source>
</evidence>
<protein>
    <recommendedName>
        <fullName evidence="3">F-box domain-containing protein</fullName>
    </recommendedName>
</protein>
<gene>
    <name evidence="1" type="ORF">RCL2_002088200</name>
</gene>
<dbReference type="AlphaFoldDB" id="A0A8H3QVW5"/>
<proteinExistence type="predicted"/>
<dbReference type="Gene3D" id="3.80.10.10">
    <property type="entry name" value="Ribonuclease Inhibitor"/>
    <property type="match status" value="1"/>
</dbReference>
<dbReference type="OrthoDB" id="2359100at2759"/>
<evidence type="ECO:0008006" key="3">
    <source>
        <dbReference type="Google" id="ProtNLM"/>
    </source>
</evidence>
<dbReference type="EMBL" id="BLAL01000229">
    <property type="protein sequence ID" value="GES94143.1"/>
    <property type="molecule type" value="Genomic_DNA"/>
</dbReference>
<reference evidence="1" key="1">
    <citation type="submission" date="2019-10" db="EMBL/GenBank/DDBJ databases">
        <title>Conservation and host-specific expression of non-tandemly repeated heterogenous ribosome RNA gene in arbuscular mycorrhizal fungi.</title>
        <authorList>
            <person name="Maeda T."/>
            <person name="Kobayashi Y."/>
            <person name="Nakagawa T."/>
            <person name="Ezawa T."/>
            <person name="Yamaguchi K."/>
            <person name="Bino T."/>
            <person name="Nishimoto Y."/>
            <person name="Shigenobu S."/>
            <person name="Kawaguchi M."/>
        </authorList>
    </citation>
    <scope>NUCLEOTIDE SEQUENCE</scope>
    <source>
        <strain evidence="1">HR1</strain>
    </source>
</reference>
<sequence length="212" mass="24556">MNFKWIDFDEIVSPSTKSEKSPIHYLPLPNEILDRIFQHYRKDRDKKMYPLLFVNKQWYYIARRLVWQRISLTAISGIKFTKALSKNTKPDACAQVLGLKFIGEINIEPDVYISEVCKACPNLQWLSFENSGSRILNNKNLEALLAECPNLKRLTIRGSRRISPKAFLKIPELTPSLGTIEIRGCLRIGKNILSDFQNFNPKIKLIIESDEE</sequence>
<organism evidence="1 2">
    <name type="scientific">Rhizophagus clarus</name>
    <dbReference type="NCBI Taxonomy" id="94130"/>
    <lineage>
        <taxon>Eukaryota</taxon>
        <taxon>Fungi</taxon>
        <taxon>Fungi incertae sedis</taxon>
        <taxon>Mucoromycota</taxon>
        <taxon>Glomeromycotina</taxon>
        <taxon>Glomeromycetes</taxon>
        <taxon>Glomerales</taxon>
        <taxon>Glomeraceae</taxon>
        <taxon>Rhizophagus</taxon>
    </lineage>
</organism>